<dbReference type="PROSITE" id="PS00104">
    <property type="entry name" value="EPSP_SYNTHASE_1"/>
    <property type="match status" value="1"/>
</dbReference>
<evidence type="ECO:0000259" key="10">
    <source>
        <dbReference type="Pfam" id="PF00275"/>
    </source>
</evidence>
<sequence>MYTVHSISSLSGSIQVPGDKSISHRAVMFGSIAKGITEINGFLNGEDCLHTIKVFQQLGVNIERTGETSYKVNGKGLYSLKEPQDVLYVGNSGTTIRLTAGILSGQPFYSVLTGDSSIIRRPMKRVIEPLSMMGAKIDGKENGRFAPLTIRGGHLQGITYESPVASAQVKSAILLAGLYADGKTTVIEPYRSRDHSERLLAQFGAKLEVQDDRVTIFPKPDLEAQLVQIPGDFSSAAYFIAAALIVPNSRIEIKNVGMNETRIGFLEVVKKMNGKVEITDIRSFGQEPVANLIIETSSLTGIEISGEMIPRLIDELPLLAVLATQAEGLTKVTDAKELRVKETDRIKTISVALRNVGVEIEELVDGFVIKGKQKIYGGQISTEGDHRIGMAMAIAGLIAETPIIIHQSEAIHVSYPQFFVDLNRLIK</sequence>
<dbReference type="CDD" id="cd01556">
    <property type="entry name" value="EPSP_synthase"/>
    <property type="match status" value="1"/>
</dbReference>
<accession>A0A4V2UT50</accession>
<keyword evidence="12" id="KW-1185">Reference proteome</keyword>
<dbReference type="PANTHER" id="PTHR21090:SF5">
    <property type="entry name" value="PENTAFUNCTIONAL AROM POLYPEPTIDE"/>
    <property type="match status" value="1"/>
</dbReference>
<dbReference type="FunFam" id="3.65.10.10:FF:000006">
    <property type="entry name" value="3-phosphoshikimate 1-carboxyvinyltransferase"/>
    <property type="match status" value="1"/>
</dbReference>
<feature type="binding site" evidence="9">
    <location>
        <position position="25"/>
    </location>
    <ligand>
        <name>3-phosphoshikimate</name>
        <dbReference type="ChEBI" id="CHEBI:145989"/>
    </ligand>
</feature>
<comment type="subunit">
    <text evidence="9">Monomer.</text>
</comment>
<feature type="binding site" evidence="9">
    <location>
        <position position="168"/>
    </location>
    <ligand>
        <name>3-phosphoshikimate</name>
        <dbReference type="ChEBI" id="CHEBI:145989"/>
    </ligand>
</feature>
<comment type="pathway">
    <text evidence="2 9">Metabolic intermediate biosynthesis; chorismate biosynthesis; chorismate from D-erythrose 4-phosphate and phosphoenolpyruvate: step 6/7.</text>
</comment>
<comment type="catalytic activity">
    <reaction evidence="8">
        <text>3-phosphoshikimate + phosphoenolpyruvate = 5-O-(1-carboxyvinyl)-3-phosphoshikimate + phosphate</text>
        <dbReference type="Rhea" id="RHEA:21256"/>
        <dbReference type="ChEBI" id="CHEBI:43474"/>
        <dbReference type="ChEBI" id="CHEBI:57701"/>
        <dbReference type="ChEBI" id="CHEBI:58702"/>
        <dbReference type="ChEBI" id="CHEBI:145989"/>
        <dbReference type="EC" id="2.5.1.19"/>
    </reaction>
    <physiologicalReaction direction="left-to-right" evidence="8">
        <dbReference type="Rhea" id="RHEA:21257"/>
    </physiologicalReaction>
</comment>
<reference evidence="11 12" key="1">
    <citation type="submission" date="2019-03" db="EMBL/GenBank/DDBJ databases">
        <title>Genomic Encyclopedia of Type Strains, Phase IV (KMG-IV): sequencing the most valuable type-strain genomes for metagenomic binning, comparative biology and taxonomic classification.</title>
        <authorList>
            <person name="Goeker M."/>
        </authorList>
    </citation>
    <scope>NUCLEOTIDE SEQUENCE [LARGE SCALE GENOMIC DNA]</scope>
    <source>
        <strain evidence="11 12">DSM 23802</strain>
    </source>
</reference>
<dbReference type="SUPFAM" id="SSF55205">
    <property type="entry name" value="EPT/RTPC-like"/>
    <property type="match status" value="1"/>
</dbReference>
<dbReference type="InterPro" id="IPR001986">
    <property type="entry name" value="Enolpyruvate_Tfrase_dom"/>
</dbReference>
<dbReference type="GO" id="GO:0008652">
    <property type="term" value="P:amino acid biosynthetic process"/>
    <property type="evidence" value="ECO:0007669"/>
    <property type="project" value="UniProtKB-KW"/>
</dbReference>
<dbReference type="GO" id="GO:0005737">
    <property type="term" value="C:cytoplasm"/>
    <property type="evidence" value="ECO:0007669"/>
    <property type="project" value="UniProtKB-SubCell"/>
</dbReference>
<dbReference type="GO" id="GO:0009073">
    <property type="term" value="P:aromatic amino acid family biosynthetic process"/>
    <property type="evidence" value="ECO:0007669"/>
    <property type="project" value="UniProtKB-KW"/>
</dbReference>
<protein>
    <recommendedName>
        <fullName evidence="9">3-phosphoshikimate 1-carboxyvinyltransferase</fullName>
        <ecNumber evidence="9">2.5.1.19</ecNumber>
    </recommendedName>
    <alternativeName>
        <fullName evidence="9">5-enolpyruvylshikimate-3-phosphate synthase</fullName>
        <shortName evidence="9">EPSP synthase</shortName>
        <shortName evidence="9">EPSPS</shortName>
    </alternativeName>
</protein>
<dbReference type="OrthoDB" id="9809920at2"/>
<comment type="caution">
    <text evidence="11">The sequence shown here is derived from an EMBL/GenBank/DDBJ whole genome shotgun (WGS) entry which is preliminary data.</text>
</comment>
<feature type="domain" description="Enolpyruvate transferase" evidence="10">
    <location>
        <begin position="6"/>
        <end position="421"/>
    </location>
</feature>
<dbReference type="HAMAP" id="MF_00210">
    <property type="entry name" value="EPSP_synth"/>
    <property type="match status" value="1"/>
</dbReference>
<gene>
    <name evidence="9" type="primary">aroA</name>
    <name evidence="11" type="ORF">EDD72_102193</name>
</gene>
<evidence type="ECO:0000256" key="6">
    <source>
        <dbReference type="ARBA" id="ARBA00022679"/>
    </source>
</evidence>
<feature type="binding site" evidence="9">
    <location>
        <position position="121"/>
    </location>
    <ligand>
        <name>phosphoenolpyruvate</name>
        <dbReference type="ChEBI" id="CHEBI:58702"/>
    </ligand>
</feature>
<feature type="binding site" evidence="9">
    <location>
        <position position="166"/>
    </location>
    <ligand>
        <name>3-phosphoshikimate</name>
        <dbReference type="ChEBI" id="CHEBI:145989"/>
    </ligand>
</feature>
<dbReference type="RefSeq" id="WP_132767008.1">
    <property type="nucleotide sequence ID" value="NZ_SMAB01000002.1"/>
</dbReference>
<dbReference type="InterPro" id="IPR013792">
    <property type="entry name" value="RNA3'P_cycl/enolpyr_Trfase_a/b"/>
</dbReference>
<dbReference type="GO" id="GO:0009423">
    <property type="term" value="P:chorismate biosynthetic process"/>
    <property type="evidence" value="ECO:0007669"/>
    <property type="project" value="UniProtKB-UniRule"/>
</dbReference>
<feature type="binding site" evidence="9">
    <location>
        <position position="93"/>
    </location>
    <ligand>
        <name>phosphoenolpyruvate</name>
        <dbReference type="ChEBI" id="CHEBI:58702"/>
    </ligand>
</feature>
<dbReference type="InterPro" id="IPR023193">
    <property type="entry name" value="EPSP_synthase_CS"/>
</dbReference>
<dbReference type="PANTHER" id="PTHR21090">
    <property type="entry name" value="AROM/DEHYDROQUINATE SYNTHASE"/>
    <property type="match status" value="1"/>
</dbReference>
<dbReference type="PROSITE" id="PS00885">
    <property type="entry name" value="EPSP_SYNTHASE_2"/>
    <property type="match status" value="1"/>
</dbReference>
<evidence type="ECO:0000256" key="7">
    <source>
        <dbReference type="ARBA" id="ARBA00023141"/>
    </source>
</evidence>
<keyword evidence="6 9" id="KW-0808">Transferase</keyword>
<evidence type="ECO:0000256" key="2">
    <source>
        <dbReference type="ARBA" id="ARBA00004811"/>
    </source>
</evidence>
<dbReference type="NCBIfam" id="TIGR01356">
    <property type="entry name" value="aroA"/>
    <property type="match status" value="1"/>
</dbReference>
<dbReference type="Proteomes" id="UP000295788">
    <property type="component" value="Unassembled WGS sequence"/>
</dbReference>
<dbReference type="FunFam" id="3.65.10.10:FF:000005">
    <property type="entry name" value="3-phosphoshikimate 1-carboxyvinyltransferase"/>
    <property type="match status" value="1"/>
</dbReference>
<feature type="binding site" evidence="9">
    <location>
        <position position="20"/>
    </location>
    <ligand>
        <name>phosphoenolpyruvate</name>
        <dbReference type="ChEBI" id="CHEBI:58702"/>
    </ligand>
</feature>
<evidence type="ECO:0000256" key="1">
    <source>
        <dbReference type="ARBA" id="ARBA00002174"/>
    </source>
</evidence>
<proteinExistence type="inferred from homology"/>
<feature type="binding site" evidence="9">
    <location>
        <position position="387"/>
    </location>
    <ligand>
        <name>phosphoenolpyruvate</name>
        <dbReference type="ChEBI" id="CHEBI:58702"/>
    </ligand>
</feature>
<comment type="caution">
    <text evidence="9">Lacks conserved residue(s) required for the propagation of feature annotation.</text>
</comment>
<feature type="binding site" evidence="9">
    <location>
        <position position="341"/>
    </location>
    <ligand>
        <name>3-phosphoshikimate</name>
        <dbReference type="ChEBI" id="CHEBI:145989"/>
    </ligand>
</feature>
<evidence type="ECO:0000256" key="8">
    <source>
        <dbReference type="ARBA" id="ARBA00044633"/>
    </source>
</evidence>
<evidence type="ECO:0000256" key="5">
    <source>
        <dbReference type="ARBA" id="ARBA00022605"/>
    </source>
</evidence>
<feature type="binding site" evidence="9">
    <location>
        <position position="20"/>
    </location>
    <ligand>
        <name>3-phosphoshikimate</name>
        <dbReference type="ChEBI" id="CHEBI:145989"/>
    </ligand>
</feature>
<dbReference type="InterPro" id="IPR006264">
    <property type="entry name" value="EPSP_synthase"/>
</dbReference>
<evidence type="ECO:0000313" key="12">
    <source>
        <dbReference type="Proteomes" id="UP000295788"/>
    </source>
</evidence>
<keyword evidence="7 9" id="KW-0057">Aromatic amino acid biosynthesis</keyword>
<comment type="subcellular location">
    <subcellularLocation>
        <location evidence="9">Cytoplasm</location>
    </subcellularLocation>
</comment>
<feature type="binding site" evidence="9">
    <location>
        <position position="314"/>
    </location>
    <ligand>
        <name>3-phosphoshikimate</name>
        <dbReference type="ChEBI" id="CHEBI:145989"/>
    </ligand>
</feature>
<dbReference type="GO" id="GO:0003866">
    <property type="term" value="F:3-phosphoshikimate 1-carboxyvinyltransferase activity"/>
    <property type="evidence" value="ECO:0007669"/>
    <property type="project" value="UniProtKB-UniRule"/>
</dbReference>
<dbReference type="AlphaFoldDB" id="A0A4V2UT50"/>
<dbReference type="EC" id="2.5.1.19" evidence="9"/>
<evidence type="ECO:0000256" key="4">
    <source>
        <dbReference type="ARBA" id="ARBA00022490"/>
    </source>
</evidence>
<dbReference type="EMBL" id="SMAB01000002">
    <property type="protein sequence ID" value="TCS84149.1"/>
    <property type="molecule type" value="Genomic_DNA"/>
</dbReference>
<keyword evidence="5 9" id="KW-0028">Amino-acid biosynthesis</keyword>
<feature type="binding site" evidence="9">
    <location>
        <position position="21"/>
    </location>
    <ligand>
        <name>3-phosphoshikimate</name>
        <dbReference type="ChEBI" id="CHEBI:145989"/>
    </ligand>
</feature>
<dbReference type="UniPathway" id="UPA00053">
    <property type="reaction ID" value="UER00089"/>
</dbReference>
<evidence type="ECO:0000256" key="3">
    <source>
        <dbReference type="ARBA" id="ARBA00009948"/>
    </source>
</evidence>
<dbReference type="Pfam" id="PF00275">
    <property type="entry name" value="EPSP_synthase"/>
    <property type="match status" value="1"/>
</dbReference>
<comment type="similarity">
    <text evidence="3 9">Belongs to the EPSP synthase family.</text>
</comment>
<dbReference type="PIRSF" id="PIRSF000505">
    <property type="entry name" value="EPSPS"/>
    <property type="match status" value="1"/>
</dbReference>
<evidence type="ECO:0000313" key="11">
    <source>
        <dbReference type="EMBL" id="TCS84149.1"/>
    </source>
</evidence>
<feature type="binding site" evidence="9">
    <location>
        <position position="345"/>
    </location>
    <ligand>
        <name>phosphoenolpyruvate</name>
        <dbReference type="ChEBI" id="CHEBI:58702"/>
    </ligand>
</feature>
<organism evidence="11 12">
    <name type="scientific">Tepidibacillus fermentans</name>
    <dbReference type="NCBI Taxonomy" id="1281767"/>
    <lineage>
        <taxon>Bacteria</taxon>
        <taxon>Bacillati</taxon>
        <taxon>Bacillota</taxon>
        <taxon>Bacilli</taxon>
        <taxon>Bacillales</taxon>
        <taxon>Bacillaceae</taxon>
        <taxon>Tepidibacillus</taxon>
    </lineage>
</organism>
<feature type="binding site" evidence="9">
    <location>
        <position position="168"/>
    </location>
    <ligand>
        <name>phosphoenolpyruvate</name>
        <dbReference type="ChEBI" id="CHEBI:58702"/>
    </ligand>
</feature>
<feature type="active site" description="Proton acceptor" evidence="9">
    <location>
        <position position="314"/>
    </location>
</feature>
<dbReference type="Gene3D" id="3.65.10.10">
    <property type="entry name" value="Enolpyruvate transferase domain"/>
    <property type="match status" value="2"/>
</dbReference>
<dbReference type="InterPro" id="IPR036968">
    <property type="entry name" value="Enolpyruvate_Tfrase_sf"/>
</dbReference>
<comment type="function">
    <text evidence="1 9">Catalyzes the transfer of the enolpyruvyl moiety of phosphoenolpyruvate (PEP) to the 5-hydroxyl of shikimate-3-phosphate (S3P) to produce enolpyruvyl shikimate-3-phosphate and inorganic phosphate.</text>
</comment>
<name>A0A4V2UT50_9BACI</name>
<keyword evidence="4 9" id="KW-0963">Cytoplasm</keyword>
<evidence type="ECO:0000256" key="9">
    <source>
        <dbReference type="HAMAP-Rule" id="MF_00210"/>
    </source>
</evidence>